<evidence type="ECO:0000256" key="5">
    <source>
        <dbReference type="ARBA" id="ARBA00022989"/>
    </source>
</evidence>
<keyword evidence="10" id="KW-1185">Reference proteome</keyword>
<dbReference type="CDD" id="cd06261">
    <property type="entry name" value="TM_PBP2"/>
    <property type="match status" value="1"/>
</dbReference>
<feature type="transmembrane region" description="Helical" evidence="7">
    <location>
        <begin position="95"/>
        <end position="116"/>
    </location>
</feature>
<dbReference type="EMBL" id="JAMOIM010000003">
    <property type="protein sequence ID" value="MCW6507469.1"/>
    <property type="molecule type" value="Genomic_DNA"/>
</dbReference>
<dbReference type="PANTHER" id="PTHR43744:SF12">
    <property type="entry name" value="ABC TRANSPORTER PERMEASE PROTEIN MG189-RELATED"/>
    <property type="match status" value="1"/>
</dbReference>
<feature type="domain" description="ABC transmembrane type-1" evidence="8">
    <location>
        <begin position="91"/>
        <end position="282"/>
    </location>
</feature>
<evidence type="ECO:0000256" key="3">
    <source>
        <dbReference type="ARBA" id="ARBA00022475"/>
    </source>
</evidence>
<feature type="transmembrane region" description="Helical" evidence="7">
    <location>
        <begin position="36"/>
        <end position="56"/>
    </location>
</feature>
<evidence type="ECO:0000256" key="4">
    <source>
        <dbReference type="ARBA" id="ARBA00022692"/>
    </source>
</evidence>
<dbReference type="GO" id="GO:0005886">
    <property type="term" value="C:plasma membrane"/>
    <property type="evidence" value="ECO:0007669"/>
    <property type="project" value="UniProtKB-SubCell"/>
</dbReference>
<name>A0AA41YRY8_9HYPH</name>
<feature type="transmembrane region" description="Helical" evidence="7">
    <location>
        <begin position="128"/>
        <end position="150"/>
    </location>
</feature>
<dbReference type="InterPro" id="IPR000515">
    <property type="entry name" value="MetI-like"/>
</dbReference>
<accession>A0AA41YRY8</accession>
<sequence>MSELRTLQSPYGLVGRDAKPRRWATLDLYPPFRLTVLLLVAAIVLLPLLATAFGGFKEVGELRTNPLGLPHVWHWENYWAILSGARYWQVLGNSLIVAAATVALTLGLSSMAAFAFAHLRFFGEQFLLTYLTLGLMFPAAAAILPLFIQVRDLGLLDSYTGVVLPQVAFSLAMATLLLRNGFRQLPSELLDAARIDGCGYIRYFLYITLPLSRPILSTVGIIAFVGSWNNYLVPLILLNSTALYPWPLGLMDYQGQYSTAWQLVLAFITLTILPAIVIFVAAQRWMVAGLTAGAVKG</sequence>
<gene>
    <name evidence="9" type="ORF">M8523_05475</name>
</gene>
<keyword evidence="3" id="KW-1003">Cell membrane</keyword>
<organism evidence="9 10">
    <name type="scientific">Lichenifustis flavocetrariae</name>
    <dbReference type="NCBI Taxonomy" id="2949735"/>
    <lineage>
        <taxon>Bacteria</taxon>
        <taxon>Pseudomonadati</taxon>
        <taxon>Pseudomonadota</taxon>
        <taxon>Alphaproteobacteria</taxon>
        <taxon>Hyphomicrobiales</taxon>
        <taxon>Lichenihabitantaceae</taxon>
        <taxon>Lichenifustis</taxon>
    </lineage>
</organism>
<comment type="similarity">
    <text evidence="7">Belongs to the binding-protein-dependent transport system permease family.</text>
</comment>
<proteinExistence type="inferred from homology"/>
<dbReference type="Pfam" id="PF00528">
    <property type="entry name" value="BPD_transp_1"/>
    <property type="match status" value="1"/>
</dbReference>
<dbReference type="GO" id="GO:0055085">
    <property type="term" value="P:transmembrane transport"/>
    <property type="evidence" value="ECO:0007669"/>
    <property type="project" value="InterPro"/>
</dbReference>
<evidence type="ECO:0000256" key="1">
    <source>
        <dbReference type="ARBA" id="ARBA00004651"/>
    </source>
</evidence>
<evidence type="ECO:0000313" key="10">
    <source>
        <dbReference type="Proteomes" id="UP001165667"/>
    </source>
</evidence>
<comment type="caution">
    <text evidence="9">The sequence shown here is derived from an EMBL/GenBank/DDBJ whole genome shotgun (WGS) entry which is preliminary data.</text>
</comment>
<dbReference type="SUPFAM" id="SSF161098">
    <property type="entry name" value="MetI-like"/>
    <property type="match status" value="1"/>
</dbReference>
<evidence type="ECO:0000259" key="8">
    <source>
        <dbReference type="PROSITE" id="PS50928"/>
    </source>
</evidence>
<dbReference type="InterPro" id="IPR035906">
    <property type="entry name" value="MetI-like_sf"/>
</dbReference>
<dbReference type="PANTHER" id="PTHR43744">
    <property type="entry name" value="ABC TRANSPORTER PERMEASE PROTEIN MG189-RELATED-RELATED"/>
    <property type="match status" value="1"/>
</dbReference>
<feature type="transmembrane region" description="Helical" evidence="7">
    <location>
        <begin position="162"/>
        <end position="182"/>
    </location>
</feature>
<evidence type="ECO:0000256" key="2">
    <source>
        <dbReference type="ARBA" id="ARBA00022448"/>
    </source>
</evidence>
<evidence type="ECO:0000313" key="9">
    <source>
        <dbReference type="EMBL" id="MCW6507469.1"/>
    </source>
</evidence>
<feature type="transmembrane region" description="Helical" evidence="7">
    <location>
        <begin position="203"/>
        <end position="225"/>
    </location>
</feature>
<feature type="transmembrane region" description="Helical" evidence="7">
    <location>
        <begin position="263"/>
        <end position="282"/>
    </location>
</feature>
<keyword evidence="5 7" id="KW-1133">Transmembrane helix</keyword>
<keyword evidence="2 7" id="KW-0813">Transport</keyword>
<dbReference type="Gene3D" id="1.10.3720.10">
    <property type="entry name" value="MetI-like"/>
    <property type="match status" value="1"/>
</dbReference>
<keyword evidence="6 7" id="KW-0472">Membrane</keyword>
<protein>
    <submittedName>
        <fullName evidence="9">Carbohydrate ABC transporter permease</fullName>
    </submittedName>
</protein>
<dbReference type="RefSeq" id="WP_282583841.1">
    <property type="nucleotide sequence ID" value="NZ_JAMOIM010000003.1"/>
</dbReference>
<keyword evidence="4 7" id="KW-0812">Transmembrane</keyword>
<dbReference type="AlphaFoldDB" id="A0AA41YRY8"/>
<evidence type="ECO:0000256" key="6">
    <source>
        <dbReference type="ARBA" id="ARBA00023136"/>
    </source>
</evidence>
<dbReference type="PROSITE" id="PS50928">
    <property type="entry name" value="ABC_TM1"/>
    <property type="match status" value="1"/>
</dbReference>
<reference evidence="9" key="1">
    <citation type="submission" date="2022-05" db="EMBL/GenBank/DDBJ databases">
        <authorList>
            <person name="Pankratov T."/>
        </authorList>
    </citation>
    <scope>NUCLEOTIDE SEQUENCE</scope>
    <source>
        <strain evidence="9">BP6-180914</strain>
    </source>
</reference>
<comment type="subcellular location">
    <subcellularLocation>
        <location evidence="1 7">Cell membrane</location>
        <topology evidence="1 7">Multi-pass membrane protein</topology>
    </subcellularLocation>
</comment>
<dbReference type="Proteomes" id="UP001165667">
    <property type="component" value="Unassembled WGS sequence"/>
</dbReference>
<evidence type="ECO:0000256" key="7">
    <source>
        <dbReference type="RuleBase" id="RU363032"/>
    </source>
</evidence>